<dbReference type="InterPro" id="IPR001563">
    <property type="entry name" value="Peptidase_S10"/>
</dbReference>
<evidence type="ECO:0000256" key="1">
    <source>
        <dbReference type="ARBA" id="ARBA00001003"/>
    </source>
</evidence>
<keyword evidence="13" id="KW-0325">Glycoprotein</keyword>
<keyword evidence="9 14" id="KW-0378">Hydrolase</keyword>
<dbReference type="GO" id="GO:0006508">
    <property type="term" value="P:proteolysis"/>
    <property type="evidence" value="ECO:0007669"/>
    <property type="project" value="UniProtKB-KW"/>
</dbReference>
<reference evidence="17 18" key="1">
    <citation type="journal article" date="2018" name="Mol. Biol. Evol.">
        <title>Broad Genomic Sampling Reveals a Smut Pathogenic Ancestry of the Fungal Clade Ustilaginomycotina.</title>
        <authorList>
            <person name="Kijpornyongpan T."/>
            <person name="Mondo S.J."/>
            <person name="Barry K."/>
            <person name="Sandor L."/>
            <person name="Lee J."/>
            <person name="Lipzen A."/>
            <person name="Pangilinan J."/>
            <person name="LaButti K."/>
            <person name="Hainaut M."/>
            <person name="Henrissat B."/>
            <person name="Grigoriev I.V."/>
            <person name="Spatafora J.W."/>
            <person name="Aime M.C."/>
        </authorList>
    </citation>
    <scope>NUCLEOTIDE SEQUENCE [LARGE SCALE GENOMIC DNA]</scope>
    <source>
        <strain evidence="17 18">MCA 4186</strain>
    </source>
</reference>
<keyword evidence="6 16" id="KW-0812">Transmembrane</keyword>
<evidence type="ECO:0000313" key="17">
    <source>
        <dbReference type="EMBL" id="PWN99237.1"/>
    </source>
</evidence>
<feature type="region of interest" description="Disordered" evidence="15">
    <location>
        <begin position="579"/>
        <end position="622"/>
    </location>
</feature>
<dbReference type="SUPFAM" id="SSF53474">
    <property type="entry name" value="alpha/beta-Hydrolases"/>
    <property type="match status" value="1"/>
</dbReference>
<dbReference type="InterPro" id="IPR029058">
    <property type="entry name" value="AB_hydrolase_fold"/>
</dbReference>
<name>A0A316ZBQ3_9BASI</name>
<keyword evidence="18" id="KW-1185">Reference proteome</keyword>
<evidence type="ECO:0000256" key="4">
    <source>
        <dbReference type="ARBA" id="ARBA00022645"/>
    </source>
</evidence>
<evidence type="ECO:0000256" key="12">
    <source>
        <dbReference type="ARBA" id="ARBA00023136"/>
    </source>
</evidence>
<dbReference type="PANTHER" id="PTHR11802:SF190">
    <property type="entry name" value="PHEROMONE-PROCESSING CARBOXYPEPTIDASE KEX1"/>
    <property type="match status" value="1"/>
</dbReference>
<dbReference type="InterPro" id="IPR018202">
    <property type="entry name" value="Ser_caboxypep_ser_AS"/>
</dbReference>
<comment type="subcellular location">
    <subcellularLocation>
        <location evidence="2">Golgi apparatus</location>
        <location evidence="2">trans-Golgi network membrane</location>
        <topology evidence="2">Single-pass type I membrane protein</topology>
    </subcellularLocation>
</comment>
<evidence type="ECO:0000313" key="18">
    <source>
        <dbReference type="Proteomes" id="UP000245946"/>
    </source>
</evidence>
<comment type="similarity">
    <text evidence="3 14">Belongs to the peptidase S10 family.</text>
</comment>
<feature type="transmembrane region" description="Helical" evidence="16">
    <location>
        <begin position="511"/>
        <end position="537"/>
    </location>
</feature>
<evidence type="ECO:0000256" key="13">
    <source>
        <dbReference type="ARBA" id="ARBA00023180"/>
    </source>
</evidence>
<dbReference type="AlphaFoldDB" id="A0A316ZBQ3"/>
<keyword evidence="12 16" id="KW-0472">Membrane</keyword>
<evidence type="ECO:0000256" key="6">
    <source>
        <dbReference type="ARBA" id="ARBA00022692"/>
    </source>
</evidence>
<dbReference type="EMBL" id="KZ819289">
    <property type="protein sequence ID" value="PWN99237.1"/>
    <property type="molecule type" value="Genomic_DNA"/>
</dbReference>
<keyword evidence="4 14" id="KW-0121">Carboxypeptidase</keyword>
<gene>
    <name evidence="17" type="ORF">FA09DRAFT_329160</name>
</gene>
<comment type="catalytic activity">
    <reaction evidence="1">
        <text>Preferential release of a C-terminal arginine or lysine residue.</text>
        <dbReference type="EC" id="3.4.16.6"/>
    </reaction>
</comment>
<organism evidence="17 18">
    <name type="scientific">Tilletiopsis washingtonensis</name>
    <dbReference type="NCBI Taxonomy" id="58919"/>
    <lineage>
        <taxon>Eukaryota</taxon>
        <taxon>Fungi</taxon>
        <taxon>Dikarya</taxon>
        <taxon>Basidiomycota</taxon>
        <taxon>Ustilaginomycotina</taxon>
        <taxon>Exobasidiomycetes</taxon>
        <taxon>Entylomatales</taxon>
        <taxon>Entylomatales incertae sedis</taxon>
        <taxon>Tilletiopsis</taxon>
    </lineage>
</organism>
<protein>
    <recommendedName>
        <fullName evidence="14">Carboxypeptidase</fullName>
        <ecNumber evidence="14">3.4.16.-</ecNumber>
    </recommendedName>
</protein>
<dbReference type="Pfam" id="PF00450">
    <property type="entry name" value="Peptidase_S10"/>
    <property type="match status" value="1"/>
</dbReference>
<dbReference type="GeneID" id="37269602"/>
<dbReference type="PROSITE" id="PS00131">
    <property type="entry name" value="CARBOXYPEPT_SER_SER"/>
    <property type="match status" value="1"/>
</dbReference>
<dbReference type="GO" id="GO:0004185">
    <property type="term" value="F:serine-type carboxypeptidase activity"/>
    <property type="evidence" value="ECO:0007669"/>
    <property type="project" value="UniProtKB-UniRule"/>
</dbReference>
<evidence type="ECO:0000256" key="2">
    <source>
        <dbReference type="ARBA" id="ARBA00004393"/>
    </source>
</evidence>
<dbReference type="PRINTS" id="PR00724">
    <property type="entry name" value="CRBOXYPTASEC"/>
</dbReference>
<dbReference type="GO" id="GO:0005802">
    <property type="term" value="C:trans-Golgi network"/>
    <property type="evidence" value="ECO:0007669"/>
    <property type="project" value="TreeGrafter"/>
</dbReference>
<dbReference type="STRING" id="58919.A0A316ZBQ3"/>
<evidence type="ECO:0000256" key="5">
    <source>
        <dbReference type="ARBA" id="ARBA00022670"/>
    </source>
</evidence>
<evidence type="ECO:0000256" key="10">
    <source>
        <dbReference type="ARBA" id="ARBA00022989"/>
    </source>
</evidence>
<keyword evidence="10 16" id="KW-1133">Transmembrane helix</keyword>
<dbReference type="RefSeq" id="XP_025599516.1">
    <property type="nucleotide sequence ID" value="XM_025742058.1"/>
</dbReference>
<dbReference type="OrthoDB" id="443318at2759"/>
<dbReference type="Proteomes" id="UP000245946">
    <property type="component" value="Unassembled WGS sequence"/>
</dbReference>
<feature type="compositionally biased region" description="Basic and acidic residues" evidence="15">
    <location>
        <begin position="579"/>
        <end position="603"/>
    </location>
</feature>
<accession>A0A316ZBQ3</accession>
<keyword evidence="8" id="KW-0732">Signal</keyword>
<evidence type="ECO:0000256" key="3">
    <source>
        <dbReference type="ARBA" id="ARBA00009431"/>
    </source>
</evidence>
<dbReference type="Gene3D" id="3.40.50.1820">
    <property type="entry name" value="alpha/beta hydrolase"/>
    <property type="match status" value="1"/>
</dbReference>
<dbReference type="EC" id="3.4.16.-" evidence="14"/>
<evidence type="ECO:0000256" key="8">
    <source>
        <dbReference type="ARBA" id="ARBA00022729"/>
    </source>
</evidence>
<proteinExistence type="inferred from homology"/>
<keyword evidence="7" id="KW-0053">Apoptosis</keyword>
<dbReference type="PANTHER" id="PTHR11802">
    <property type="entry name" value="SERINE PROTEASE FAMILY S10 SERINE CARBOXYPEPTIDASE"/>
    <property type="match status" value="1"/>
</dbReference>
<sequence>MPVPLSPAAAYFVPSVPLLPPASSIYTPLFQSAGYLPARAPAAGGGSTPAGDAHLYFVLQRARHTAEKRRLIIWFNGGPGCSSFDGLMMEIGAFRPDRKGGLEWTTPGGAWNEYADVLFLDQPVGTGFSYASTSAYASNLEQAGAEVTYAMQRFIEIFPEYAAGNGVDTYLAGESYAGQYIPFTAASLVKAAQPPLDVRGIVMGNPFIDPRAQAGSEIEMMVEAKLWEKGGKEWTEANRVYEECQHDLKKASSDPREAGACGRILHSIIDITIKTTPKVQGKDMCINIYDVRLSDTSPDCGMNWPPTLRPTYDYLARADVRKALHVNEQAKPEAWIECNHRVSSALRDERNPQSSKIHIPELLDRGVKVMLFAGDQDLICNHIGVERVPRNLHWSGASSWESNAVKKEWFVNNTLAGYWREAANLTYVSVAGASHMVGFDKPVQSHDMMLRFMGVDLLGAAGPSSRIPSRLDGEPDHMLVVGGGGGVTDDRPMIPGVDGKSEEQVKQEAKWAAYYDAGSAALVILLILVGAGAYILLRLRRNARRAGNMLGRGAGGRSVALDVEGDHELEHLVAEEDVTPRGRYSDETLRTGAEGKGKGREQVRDDDEVFHVGSGDEVEKER</sequence>
<dbReference type="GO" id="GO:0006915">
    <property type="term" value="P:apoptotic process"/>
    <property type="evidence" value="ECO:0007669"/>
    <property type="project" value="UniProtKB-KW"/>
</dbReference>
<evidence type="ECO:0000256" key="11">
    <source>
        <dbReference type="ARBA" id="ARBA00023034"/>
    </source>
</evidence>
<evidence type="ECO:0000256" key="14">
    <source>
        <dbReference type="RuleBase" id="RU361156"/>
    </source>
</evidence>
<evidence type="ECO:0000256" key="15">
    <source>
        <dbReference type="SAM" id="MobiDB-lite"/>
    </source>
</evidence>
<keyword evidence="5 14" id="KW-0645">Protease</keyword>
<evidence type="ECO:0000256" key="7">
    <source>
        <dbReference type="ARBA" id="ARBA00022703"/>
    </source>
</evidence>
<evidence type="ECO:0000256" key="16">
    <source>
        <dbReference type="SAM" id="Phobius"/>
    </source>
</evidence>
<evidence type="ECO:0000256" key="9">
    <source>
        <dbReference type="ARBA" id="ARBA00022801"/>
    </source>
</evidence>
<keyword evidence="11" id="KW-0333">Golgi apparatus</keyword>